<name>A0ABS8JN05_9BURK</name>
<dbReference type="RefSeq" id="WP_230507514.1">
    <property type="nucleotide sequence ID" value="NZ_JAJITD010000001.1"/>
</dbReference>
<evidence type="ECO:0000313" key="3">
    <source>
        <dbReference type="EMBL" id="MCC8391259.1"/>
    </source>
</evidence>
<comment type="caution">
    <text evidence="3">The sequence shown here is derived from an EMBL/GenBank/DDBJ whole genome shotgun (WGS) entry which is preliminary data.</text>
</comment>
<keyword evidence="4" id="KW-1185">Reference proteome</keyword>
<feature type="signal peptide" evidence="2">
    <location>
        <begin position="1"/>
        <end position="21"/>
    </location>
</feature>
<dbReference type="Proteomes" id="UP001431019">
    <property type="component" value="Unassembled WGS sequence"/>
</dbReference>
<protein>
    <recommendedName>
        <fullName evidence="5">Lipoprotein</fullName>
    </recommendedName>
</protein>
<reference evidence="3 4" key="1">
    <citation type="submission" date="2021-11" db="EMBL/GenBank/DDBJ databases">
        <authorList>
            <person name="Oh E.-T."/>
            <person name="Kim S.-B."/>
        </authorList>
    </citation>
    <scope>NUCLEOTIDE SEQUENCE [LARGE SCALE GENOMIC DNA]</scope>
    <source>
        <strain evidence="3 4">MMS20-SJTR3</strain>
    </source>
</reference>
<feature type="compositionally biased region" description="Basic and acidic residues" evidence="1">
    <location>
        <begin position="76"/>
        <end position="89"/>
    </location>
</feature>
<gene>
    <name evidence="3" type="ORF">LJ656_01550</name>
</gene>
<evidence type="ECO:0008006" key="5">
    <source>
        <dbReference type="Google" id="ProtNLM"/>
    </source>
</evidence>
<dbReference type="PROSITE" id="PS51257">
    <property type="entry name" value="PROKAR_LIPOPROTEIN"/>
    <property type="match status" value="1"/>
</dbReference>
<dbReference type="EMBL" id="JAJITD010000001">
    <property type="protein sequence ID" value="MCC8391259.1"/>
    <property type="molecule type" value="Genomic_DNA"/>
</dbReference>
<sequence length="100" mass="9991">MKQSRWSARTVAAFAHTSAHAAVLAPAFVAALACSAAAFGQTKSAPSAPPDSHAPMAKPPEAASGAGGASNPDNMPIKRPDKPTNDHMSHPPPASGANAK</sequence>
<proteinExistence type="predicted"/>
<organism evidence="3 4">
    <name type="scientific">Paraburkholderia sejongensis</name>
    <dbReference type="NCBI Taxonomy" id="2886946"/>
    <lineage>
        <taxon>Bacteria</taxon>
        <taxon>Pseudomonadati</taxon>
        <taxon>Pseudomonadota</taxon>
        <taxon>Betaproteobacteria</taxon>
        <taxon>Burkholderiales</taxon>
        <taxon>Burkholderiaceae</taxon>
        <taxon>Paraburkholderia</taxon>
    </lineage>
</organism>
<feature type="region of interest" description="Disordered" evidence="1">
    <location>
        <begin position="40"/>
        <end position="100"/>
    </location>
</feature>
<evidence type="ECO:0000313" key="4">
    <source>
        <dbReference type="Proteomes" id="UP001431019"/>
    </source>
</evidence>
<evidence type="ECO:0000256" key="2">
    <source>
        <dbReference type="SAM" id="SignalP"/>
    </source>
</evidence>
<evidence type="ECO:0000256" key="1">
    <source>
        <dbReference type="SAM" id="MobiDB-lite"/>
    </source>
</evidence>
<feature type="compositionally biased region" description="Low complexity" evidence="1">
    <location>
        <begin position="40"/>
        <end position="56"/>
    </location>
</feature>
<keyword evidence="2" id="KW-0732">Signal</keyword>
<feature type="chain" id="PRO_5045640420" description="Lipoprotein" evidence="2">
    <location>
        <begin position="22"/>
        <end position="100"/>
    </location>
</feature>
<accession>A0ABS8JN05</accession>